<reference evidence="2 3" key="1">
    <citation type="journal article" date="2019" name="Int. J. Syst. Evol. Microbiol.">
        <title>The Global Catalogue of Microorganisms (GCM) 10K type strain sequencing project: providing services to taxonomists for standard genome sequencing and annotation.</title>
        <authorList>
            <consortium name="The Broad Institute Genomics Platform"/>
            <consortium name="The Broad Institute Genome Sequencing Center for Infectious Disease"/>
            <person name="Wu L."/>
            <person name="Ma J."/>
        </authorList>
    </citation>
    <scope>NUCLEOTIDE SEQUENCE [LARGE SCALE GENOMIC DNA]</scope>
    <source>
        <strain evidence="2 3">IBRC-M 10256</strain>
    </source>
</reference>
<feature type="compositionally biased region" description="Low complexity" evidence="1">
    <location>
        <begin position="158"/>
        <end position="175"/>
    </location>
</feature>
<dbReference type="EMBL" id="JBHSAQ010000006">
    <property type="protein sequence ID" value="MFC3958574.1"/>
    <property type="molecule type" value="Genomic_DNA"/>
</dbReference>
<dbReference type="RefSeq" id="WP_256530915.1">
    <property type="nucleotide sequence ID" value="NZ_CP101824.1"/>
</dbReference>
<sequence length="186" mass="19874">MTETPTGWDRWSPFTDSRQEDTARPMTGGPDETDRTPSLEAVLTTIEDADCRTLLASLDRPKSAAELRQECGLPRSTVYRKLDRLADAALVSEYTEIRRDGPNATLYERDVTAISIEIDDEDEFDLQIECPPADPTDRMAAFWAGMKGSSDGGEVDGDATGVAAGDATGDAAGEAPIDDGSGAGEP</sequence>
<dbReference type="Proteomes" id="UP001595846">
    <property type="component" value="Unassembled WGS sequence"/>
</dbReference>
<feature type="region of interest" description="Disordered" evidence="1">
    <location>
        <begin position="1"/>
        <end position="37"/>
    </location>
</feature>
<accession>A0ABD5NPR5</accession>
<evidence type="ECO:0000256" key="1">
    <source>
        <dbReference type="SAM" id="MobiDB-lite"/>
    </source>
</evidence>
<evidence type="ECO:0000313" key="2">
    <source>
        <dbReference type="EMBL" id="MFC3958574.1"/>
    </source>
</evidence>
<feature type="region of interest" description="Disordered" evidence="1">
    <location>
        <begin position="145"/>
        <end position="186"/>
    </location>
</feature>
<dbReference type="GeneID" id="73903624"/>
<proteinExistence type="predicted"/>
<dbReference type="Pfam" id="PF12840">
    <property type="entry name" value="HTH_20"/>
    <property type="match status" value="1"/>
</dbReference>
<dbReference type="AlphaFoldDB" id="A0ABD5NPR5"/>
<name>A0ABD5NPR5_9EURY</name>
<comment type="caution">
    <text evidence="2">The sequence shown here is derived from an EMBL/GenBank/DDBJ whole genome shotgun (WGS) entry which is preliminary data.</text>
</comment>
<dbReference type="SUPFAM" id="SSF46785">
    <property type="entry name" value="Winged helix' DNA-binding domain"/>
    <property type="match status" value="1"/>
</dbReference>
<gene>
    <name evidence="2" type="ORF">ACFOUR_09370</name>
</gene>
<organism evidence="2 3">
    <name type="scientific">Halovivax cerinus</name>
    <dbReference type="NCBI Taxonomy" id="1487865"/>
    <lineage>
        <taxon>Archaea</taxon>
        <taxon>Methanobacteriati</taxon>
        <taxon>Methanobacteriota</taxon>
        <taxon>Stenosarchaea group</taxon>
        <taxon>Halobacteria</taxon>
        <taxon>Halobacteriales</taxon>
        <taxon>Natrialbaceae</taxon>
        <taxon>Halovivax</taxon>
    </lineage>
</organism>
<keyword evidence="3" id="KW-1185">Reference proteome</keyword>
<evidence type="ECO:0000313" key="3">
    <source>
        <dbReference type="Proteomes" id="UP001595846"/>
    </source>
</evidence>
<dbReference type="InterPro" id="IPR036390">
    <property type="entry name" value="WH_DNA-bd_sf"/>
</dbReference>
<dbReference type="Gene3D" id="1.10.10.10">
    <property type="entry name" value="Winged helix-like DNA-binding domain superfamily/Winged helix DNA-binding domain"/>
    <property type="match status" value="1"/>
</dbReference>
<dbReference type="InterPro" id="IPR036388">
    <property type="entry name" value="WH-like_DNA-bd_sf"/>
</dbReference>
<protein>
    <submittedName>
        <fullName evidence="2">Helix-turn-helix domain-containing protein</fullName>
    </submittedName>
</protein>